<dbReference type="AlphaFoldDB" id="J3NKZ7"/>
<evidence type="ECO:0000313" key="2">
    <source>
        <dbReference type="EMBL" id="EJT81964.1"/>
    </source>
</evidence>
<dbReference type="GeneID" id="20342396"/>
<dbReference type="EnsemblFungi" id="EJT81964">
    <property type="protein sequence ID" value="EJT81964"/>
    <property type="gene ID" value="GGTG_01938"/>
</dbReference>
<protein>
    <submittedName>
        <fullName evidence="2 3">Uncharacterized protein</fullName>
    </submittedName>
</protein>
<dbReference type="Proteomes" id="UP000006039">
    <property type="component" value="Unassembled WGS sequence"/>
</dbReference>
<sequence length="92" mass="10494">MRDIEGSIPEDSFRNTYKGNMPHGTNESFSVAIPLKSSFDRGQSGGHDVVFEDFDVTTLTKPAAYAYIYSSLRRIYRAKVCDPWDLYIRSAY</sequence>
<gene>
    <name evidence="3" type="primary">20342396</name>
    <name evidence="2" type="ORF">GGTG_01938</name>
</gene>
<reference evidence="2" key="2">
    <citation type="submission" date="2010-07" db="EMBL/GenBank/DDBJ databases">
        <authorList>
            <consortium name="The Broad Institute Genome Sequencing Platform"/>
            <consortium name="Broad Institute Genome Sequencing Center for Infectious Disease"/>
            <person name="Ma L.-J."/>
            <person name="Dead R."/>
            <person name="Young S."/>
            <person name="Zeng Q."/>
            <person name="Koehrsen M."/>
            <person name="Alvarado L."/>
            <person name="Berlin A."/>
            <person name="Chapman S.B."/>
            <person name="Chen Z."/>
            <person name="Freedman E."/>
            <person name="Gellesch M."/>
            <person name="Goldberg J."/>
            <person name="Griggs A."/>
            <person name="Gujja S."/>
            <person name="Heilman E.R."/>
            <person name="Heiman D."/>
            <person name="Hepburn T."/>
            <person name="Howarth C."/>
            <person name="Jen D."/>
            <person name="Larson L."/>
            <person name="Mehta T."/>
            <person name="Neiman D."/>
            <person name="Pearson M."/>
            <person name="Roberts A."/>
            <person name="Saif S."/>
            <person name="Shea T."/>
            <person name="Shenoy N."/>
            <person name="Sisk P."/>
            <person name="Stolte C."/>
            <person name="Sykes S."/>
            <person name="Walk T."/>
            <person name="White J."/>
            <person name="Yandava C."/>
            <person name="Haas B."/>
            <person name="Nusbaum C."/>
            <person name="Birren B."/>
        </authorList>
    </citation>
    <scope>NUCLEOTIDE SEQUENCE</scope>
    <source>
        <strain evidence="2">R3-111a-1</strain>
    </source>
</reference>
<name>J3NKZ7_GAET3</name>
<keyword evidence="4" id="KW-1185">Reference proteome</keyword>
<reference evidence="3" key="4">
    <citation type="journal article" date="2015" name="G3 (Bethesda)">
        <title>Genome sequences of three phytopathogenic species of the Magnaporthaceae family of fungi.</title>
        <authorList>
            <person name="Okagaki L.H."/>
            <person name="Nunes C.C."/>
            <person name="Sailsbery J."/>
            <person name="Clay B."/>
            <person name="Brown D."/>
            <person name="John T."/>
            <person name="Oh Y."/>
            <person name="Young N."/>
            <person name="Fitzgerald M."/>
            <person name="Haas B.J."/>
            <person name="Zeng Q."/>
            <person name="Young S."/>
            <person name="Adiconis X."/>
            <person name="Fan L."/>
            <person name="Levin J.Z."/>
            <person name="Mitchell T.K."/>
            <person name="Okubara P.A."/>
            <person name="Farman M.L."/>
            <person name="Kohn L.M."/>
            <person name="Birren B."/>
            <person name="Ma L.-J."/>
            <person name="Dean R.A."/>
        </authorList>
    </citation>
    <scope>NUCLEOTIDE SEQUENCE</scope>
    <source>
        <strain evidence="3">R3-111a-1</strain>
    </source>
</reference>
<accession>J3NKZ7</accession>
<dbReference type="RefSeq" id="XP_009217973.1">
    <property type="nucleotide sequence ID" value="XM_009219709.1"/>
</dbReference>
<evidence type="ECO:0000313" key="3">
    <source>
        <dbReference type="EnsemblFungi" id="EJT81964"/>
    </source>
</evidence>
<dbReference type="HOGENOM" id="CLU_2413373_0_0_1"/>
<dbReference type="VEuPathDB" id="FungiDB:GGTG_01938"/>
<feature type="region of interest" description="Disordered" evidence="1">
    <location>
        <begin position="1"/>
        <end position="21"/>
    </location>
</feature>
<reference evidence="4" key="1">
    <citation type="submission" date="2010-07" db="EMBL/GenBank/DDBJ databases">
        <title>The genome sequence of Gaeumannomyces graminis var. tritici strain R3-111a-1.</title>
        <authorList>
            <consortium name="The Broad Institute Genome Sequencing Platform"/>
            <person name="Ma L.-J."/>
            <person name="Dead R."/>
            <person name="Young S."/>
            <person name="Zeng Q."/>
            <person name="Koehrsen M."/>
            <person name="Alvarado L."/>
            <person name="Berlin A."/>
            <person name="Chapman S.B."/>
            <person name="Chen Z."/>
            <person name="Freedman E."/>
            <person name="Gellesch M."/>
            <person name="Goldberg J."/>
            <person name="Griggs A."/>
            <person name="Gujja S."/>
            <person name="Heilman E.R."/>
            <person name="Heiman D."/>
            <person name="Hepburn T."/>
            <person name="Howarth C."/>
            <person name="Jen D."/>
            <person name="Larson L."/>
            <person name="Mehta T."/>
            <person name="Neiman D."/>
            <person name="Pearson M."/>
            <person name="Roberts A."/>
            <person name="Saif S."/>
            <person name="Shea T."/>
            <person name="Shenoy N."/>
            <person name="Sisk P."/>
            <person name="Stolte C."/>
            <person name="Sykes S."/>
            <person name="Walk T."/>
            <person name="White J."/>
            <person name="Yandava C."/>
            <person name="Haas B."/>
            <person name="Nusbaum C."/>
            <person name="Birren B."/>
        </authorList>
    </citation>
    <scope>NUCLEOTIDE SEQUENCE [LARGE SCALE GENOMIC DNA]</scope>
    <source>
        <strain evidence="4">R3-111a-1</strain>
    </source>
</reference>
<reference evidence="2" key="3">
    <citation type="submission" date="2010-09" db="EMBL/GenBank/DDBJ databases">
        <title>Annotation of Gaeumannomyces graminis var. tritici R3-111a-1.</title>
        <authorList>
            <consortium name="The Broad Institute Genome Sequencing Platform"/>
            <person name="Ma L.-J."/>
            <person name="Dead R."/>
            <person name="Young S.K."/>
            <person name="Zeng Q."/>
            <person name="Gargeya S."/>
            <person name="Fitzgerald M."/>
            <person name="Haas B."/>
            <person name="Abouelleil A."/>
            <person name="Alvarado L."/>
            <person name="Arachchi H.M."/>
            <person name="Berlin A."/>
            <person name="Brown A."/>
            <person name="Chapman S.B."/>
            <person name="Chen Z."/>
            <person name="Dunbar C."/>
            <person name="Freedman E."/>
            <person name="Gearin G."/>
            <person name="Gellesch M."/>
            <person name="Goldberg J."/>
            <person name="Griggs A."/>
            <person name="Gujja S."/>
            <person name="Heiman D."/>
            <person name="Howarth C."/>
            <person name="Larson L."/>
            <person name="Lui A."/>
            <person name="MacDonald P.J.P."/>
            <person name="Mehta T."/>
            <person name="Montmayeur A."/>
            <person name="Murphy C."/>
            <person name="Neiman D."/>
            <person name="Pearson M."/>
            <person name="Priest M."/>
            <person name="Roberts A."/>
            <person name="Saif S."/>
            <person name="Shea T."/>
            <person name="Shenoy N."/>
            <person name="Sisk P."/>
            <person name="Stolte C."/>
            <person name="Sykes S."/>
            <person name="Yandava C."/>
            <person name="Wortman J."/>
            <person name="Nusbaum C."/>
            <person name="Birren B."/>
        </authorList>
    </citation>
    <scope>NUCLEOTIDE SEQUENCE</scope>
    <source>
        <strain evidence="2">R3-111a-1</strain>
    </source>
</reference>
<evidence type="ECO:0000256" key="1">
    <source>
        <dbReference type="SAM" id="MobiDB-lite"/>
    </source>
</evidence>
<evidence type="ECO:0000313" key="4">
    <source>
        <dbReference type="Proteomes" id="UP000006039"/>
    </source>
</evidence>
<organism evidence="2">
    <name type="scientific">Gaeumannomyces tritici (strain R3-111a-1)</name>
    <name type="common">Wheat and barley take-all root rot fungus</name>
    <name type="synonym">Gaeumannomyces graminis var. tritici</name>
    <dbReference type="NCBI Taxonomy" id="644352"/>
    <lineage>
        <taxon>Eukaryota</taxon>
        <taxon>Fungi</taxon>
        <taxon>Dikarya</taxon>
        <taxon>Ascomycota</taxon>
        <taxon>Pezizomycotina</taxon>
        <taxon>Sordariomycetes</taxon>
        <taxon>Sordariomycetidae</taxon>
        <taxon>Magnaporthales</taxon>
        <taxon>Magnaporthaceae</taxon>
        <taxon>Gaeumannomyces</taxon>
    </lineage>
</organism>
<dbReference type="EMBL" id="GL385395">
    <property type="protein sequence ID" value="EJT81964.1"/>
    <property type="molecule type" value="Genomic_DNA"/>
</dbReference>
<reference evidence="3" key="5">
    <citation type="submission" date="2018-04" db="UniProtKB">
        <authorList>
            <consortium name="EnsemblFungi"/>
        </authorList>
    </citation>
    <scope>IDENTIFICATION</scope>
    <source>
        <strain evidence="3">R3-111a-1</strain>
    </source>
</reference>
<proteinExistence type="predicted"/>